<reference evidence="2" key="2">
    <citation type="submission" date="2015-01" db="EMBL/GenBank/DDBJ databases">
        <title>Evolutionary Origins and Diversification of the Mycorrhizal Mutualists.</title>
        <authorList>
            <consortium name="DOE Joint Genome Institute"/>
            <consortium name="Mycorrhizal Genomics Consortium"/>
            <person name="Kohler A."/>
            <person name="Kuo A."/>
            <person name="Nagy L.G."/>
            <person name="Floudas D."/>
            <person name="Copeland A."/>
            <person name="Barry K.W."/>
            <person name="Cichocki N."/>
            <person name="Veneault-Fourrey C."/>
            <person name="LaButti K."/>
            <person name="Lindquist E.A."/>
            <person name="Lipzen A."/>
            <person name="Lundell T."/>
            <person name="Morin E."/>
            <person name="Murat C."/>
            <person name="Riley R."/>
            <person name="Ohm R."/>
            <person name="Sun H."/>
            <person name="Tunlid A."/>
            <person name="Henrissat B."/>
            <person name="Grigoriev I.V."/>
            <person name="Hibbett D.S."/>
            <person name="Martin F."/>
        </authorList>
    </citation>
    <scope>NUCLEOTIDE SEQUENCE [LARGE SCALE GENOMIC DNA]</scope>
    <source>
        <strain evidence="2">Ve08.2h10</strain>
    </source>
</reference>
<proteinExistence type="predicted"/>
<gene>
    <name evidence="1" type="ORF">PAXRUDRAFT_21638</name>
</gene>
<dbReference type="InParanoid" id="A0A0D0CZ23"/>
<accession>A0A0D0CZ23</accession>
<organism evidence="1 2">
    <name type="scientific">Paxillus rubicundulus Ve08.2h10</name>
    <dbReference type="NCBI Taxonomy" id="930991"/>
    <lineage>
        <taxon>Eukaryota</taxon>
        <taxon>Fungi</taxon>
        <taxon>Dikarya</taxon>
        <taxon>Basidiomycota</taxon>
        <taxon>Agaricomycotina</taxon>
        <taxon>Agaricomycetes</taxon>
        <taxon>Agaricomycetidae</taxon>
        <taxon>Boletales</taxon>
        <taxon>Paxilineae</taxon>
        <taxon>Paxillaceae</taxon>
        <taxon>Paxillus</taxon>
    </lineage>
</organism>
<dbReference type="HOGENOM" id="CLU_1855923_0_0_1"/>
<reference evidence="1 2" key="1">
    <citation type="submission" date="2014-04" db="EMBL/GenBank/DDBJ databases">
        <authorList>
            <consortium name="DOE Joint Genome Institute"/>
            <person name="Kuo A."/>
            <person name="Kohler A."/>
            <person name="Jargeat P."/>
            <person name="Nagy L.G."/>
            <person name="Floudas D."/>
            <person name="Copeland A."/>
            <person name="Barry K.W."/>
            <person name="Cichocki N."/>
            <person name="Veneault-Fourrey C."/>
            <person name="LaButti K."/>
            <person name="Lindquist E.A."/>
            <person name="Lipzen A."/>
            <person name="Lundell T."/>
            <person name="Morin E."/>
            <person name="Murat C."/>
            <person name="Sun H."/>
            <person name="Tunlid A."/>
            <person name="Henrissat B."/>
            <person name="Grigoriev I.V."/>
            <person name="Hibbett D.S."/>
            <person name="Martin F."/>
            <person name="Nordberg H.P."/>
            <person name="Cantor M.N."/>
            <person name="Hua S.X."/>
        </authorList>
    </citation>
    <scope>NUCLEOTIDE SEQUENCE [LARGE SCALE GENOMIC DNA]</scope>
    <source>
        <strain evidence="1 2">Ve08.2h10</strain>
    </source>
</reference>
<keyword evidence="2" id="KW-1185">Reference proteome</keyword>
<name>A0A0D0CZ23_9AGAM</name>
<dbReference type="EMBL" id="KN830493">
    <property type="protein sequence ID" value="KIK72744.1"/>
    <property type="molecule type" value="Genomic_DNA"/>
</dbReference>
<evidence type="ECO:0000313" key="2">
    <source>
        <dbReference type="Proteomes" id="UP000054538"/>
    </source>
</evidence>
<dbReference type="AlphaFoldDB" id="A0A0D0CZ23"/>
<dbReference type="Proteomes" id="UP000054538">
    <property type="component" value="Unassembled WGS sequence"/>
</dbReference>
<evidence type="ECO:0000313" key="1">
    <source>
        <dbReference type="EMBL" id="KIK72744.1"/>
    </source>
</evidence>
<sequence length="138" mass="15046">MDSKWALQLQADPPGGGVEDPAFSYYGRVSSLSACFPFIIPNEIASHWQYHYLYSFSTAQQSYYACSIADSIKPVSVTPSAEVPPVWVQHRVSLSPSTSPCSSTHPSMDHIQEEGSAFVDAIQIFGDLEPAQTSASQK</sequence>
<protein>
    <submittedName>
        <fullName evidence="1">Unplaced genomic scaffold scaffold_5671, whole genome shotgun sequence</fullName>
    </submittedName>
</protein>